<dbReference type="AlphaFoldDB" id="A0ABD5R8V6"/>
<feature type="region of interest" description="Disordered" evidence="1">
    <location>
        <begin position="1"/>
        <end position="31"/>
    </location>
</feature>
<evidence type="ECO:0000313" key="3">
    <source>
        <dbReference type="Proteomes" id="UP001596201"/>
    </source>
</evidence>
<accession>A0ABD5R8V6</accession>
<evidence type="ECO:0000256" key="1">
    <source>
        <dbReference type="SAM" id="MobiDB-lite"/>
    </source>
</evidence>
<dbReference type="Proteomes" id="UP001596201">
    <property type="component" value="Unassembled WGS sequence"/>
</dbReference>
<sequence>MKRTKVSESVSLARREGGGVGGAENPAEAGEDEVRCSVVAVRVRFLA</sequence>
<gene>
    <name evidence="2" type="ORF">ACFPJ5_05270</name>
</gene>
<comment type="caution">
    <text evidence="2">The sequence shown here is derived from an EMBL/GenBank/DDBJ whole genome shotgun (WGS) entry which is preliminary data.</text>
</comment>
<reference evidence="2 3" key="1">
    <citation type="journal article" date="2019" name="Int. J. Syst. Evol. Microbiol.">
        <title>The Global Catalogue of Microorganisms (GCM) 10K type strain sequencing project: providing services to taxonomists for standard genome sequencing and annotation.</title>
        <authorList>
            <consortium name="The Broad Institute Genomics Platform"/>
            <consortium name="The Broad Institute Genome Sequencing Center for Infectious Disease"/>
            <person name="Wu L."/>
            <person name="Ma J."/>
        </authorList>
    </citation>
    <scope>NUCLEOTIDE SEQUENCE [LARGE SCALE GENOMIC DNA]</scope>
    <source>
        <strain evidence="2 3">CGMCC 1.12237</strain>
    </source>
</reference>
<proteinExistence type="predicted"/>
<dbReference type="EMBL" id="JBHSKX010000001">
    <property type="protein sequence ID" value="MFC5366340.1"/>
    <property type="molecule type" value="Genomic_DNA"/>
</dbReference>
<protein>
    <submittedName>
        <fullName evidence="2">Uncharacterized protein</fullName>
    </submittedName>
</protein>
<evidence type="ECO:0000313" key="2">
    <source>
        <dbReference type="EMBL" id="MFC5366340.1"/>
    </source>
</evidence>
<dbReference type="RefSeq" id="WP_227228310.1">
    <property type="nucleotide sequence ID" value="NZ_JAJCVJ010000001.1"/>
</dbReference>
<name>A0ABD5R8V6_9EURY</name>
<organism evidence="2 3">
    <name type="scientific">Salinirubrum litoreum</name>
    <dbReference type="NCBI Taxonomy" id="1126234"/>
    <lineage>
        <taxon>Archaea</taxon>
        <taxon>Methanobacteriati</taxon>
        <taxon>Methanobacteriota</taxon>
        <taxon>Stenosarchaea group</taxon>
        <taxon>Halobacteria</taxon>
        <taxon>Halobacteriales</taxon>
        <taxon>Haloferacaceae</taxon>
        <taxon>Salinirubrum</taxon>
    </lineage>
</organism>
<keyword evidence="3" id="KW-1185">Reference proteome</keyword>